<evidence type="ECO:0000313" key="2">
    <source>
        <dbReference type="EMBL" id="NVO77236.1"/>
    </source>
</evidence>
<reference evidence="2 3" key="1">
    <citation type="submission" date="2020-06" db="EMBL/GenBank/DDBJ databases">
        <authorList>
            <person name="Qiu C."/>
            <person name="Liu Z."/>
        </authorList>
    </citation>
    <scope>NUCLEOTIDE SEQUENCE [LARGE SCALE GENOMIC DNA]</scope>
    <source>
        <strain evidence="2 3">EM 1</strain>
    </source>
</reference>
<comment type="caution">
    <text evidence="2">The sequence shown here is derived from an EMBL/GenBank/DDBJ whole genome shotgun (WGS) entry which is preliminary data.</text>
</comment>
<keyword evidence="1" id="KW-0472">Membrane</keyword>
<dbReference type="AlphaFoldDB" id="A0A850QM99"/>
<keyword evidence="3" id="KW-1185">Reference proteome</keyword>
<gene>
    <name evidence="2" type="ORF">HV832_05265</name>
</gene>
<dbReference type="RefSeq" id="WP_176802486.1">
    <property type="nucleotide sequence ID" value="NZ_JABXYJ010000002.1"/>
</dbReference>
<keyword evidence="1" id="KW-0812">Transmembrane</keyword>
<accession>A0A850QM99</accession>
<proteinExistence type="predicted"/>
<evidence type="ECO:0000313" key="3">
    <source>
        <dbReference type="Proteomes" id="UP000588051"/>
    </source>
</evidence>
<feature type="transmembrane region" description="Helical" evidence="1">
    <location>
        <begin position="39"/>
        <end position="66"/>
    </location>
</feature>
<evidence type="ECO:0008006" key="4">
    <source>
        <dbReference type="Google" id="ProtNLM"/>
    </source>
</evidence>
<dbReference type="Proteomes" id="UP000588051">
    <property type="component" value="Unassembled WGS sequence"/>
</dbReference>
<evidence type="ECO:0000256" key="1">
    <source>
        <dbReference type="SAM" id="Phobius"/>
    </source>
</evidence>
<keyword evidence="1" id="KW-1133">Transmembrane helix</keyword>
<organism evidence="2 3">
    <name type="scientific">Undibacterium oligocarboniphilum</name>
    <dbReference type="NCBI Taxonomy" id="666702"/>
    <lineage>
        <taxon>Bacteria</taxon>
        <taxon>Pseudomonadati</taxon>
        <taxon>Pseudomonadota</taxon>
        <taxon>Betaproteobacteria</taxon>
        <taxon>Burkholderiales</taxon>
        <taxon>Oxalobacteraceae</taxon>
        <taxon>Undibacterium</taxon>
    </lineage>
</organism>
<sequence>MKHPFRQYMYSVWRQLSQEFRQFASRAALASLRTPLPRIALILLALMIMLSLIPLIITLFIALFAFRVFAGLISRGPASPFQENHPPQARPYAVRRDRIGYHE</sequence>
<dbReference type="EMBL" id="JABXYJ010000002">
    <property type="protein sequence ID" value="NVO77236.1"/>
    <property type="molecule type" value="Genomic_DNA"/>
</dbReference>
<protein>
    <recommendedName>
        <fullName evidence="4">DUF3742 family protein</fullName>
    </recommendedName>
</protein>
<name>A0A850QM99_9BURK</name>